<gene>
    <name evidence="2" type="ORF">OLX77_02665</name>
</gene>
<dbReference type="SUPFAM" id="SSF55469">
    <property type="entry name" value="FMN-dependent nitroreductase-like"/>
    <property type="match status" value="1"/>
</dbReference>
<evidence type="ECO:0000313" key="2">
    <source>
        <dbReference type="EMBL" id="MDG4475062.1"/>
    </source>
</evidence>
<dbReference type="Pfam" id="PF00881">
    <property type="entry name" value="Nitroreductase"/>
    <property type="match status" value="1"/>
</dbReference>
<dbReference type="CDD" id="cd02142">
    <property type="entry name" value="McbC_SagB-like_oxidoreductase"/>
    <property type="match status" value="1"/>
</dbReference>
<dbReference type="EMBL" id="JAPHEH010000001">
    <property type="protein sequence ID" value="MDG4475062.1"/>
    <property type="molecule type" value="Genomic_DNA"/>
</dbReference>
<comment type="caution">
    <text evidence="2">The sequence shown here is derived from an EMBL/GenBank/DDBJ whole genome shotgun (WGS) entry which is preliminary data.</text>
</comment>
<reference evidence="2" key="1">
    <citation type="journal article" date="2022" name="bioRxiv">
        <title>Thiovibrio frasassiensisgen. nov., sp. nov., an autotrophic, elemental sulfur disproportionating bacterium isolated from sulfidic karst sediment, and proposal of Thiovibrionaceae fam. nov.</title>
        <authorList>
            <person name="Aronson H."/>
            <person name="Thomas C."/>
            <person name="Bhattacharyya M."/>
            <person name="Eckstein S."/>
            <person name="Jensen S."/>
            <person name="Barco R."/>
            <person name="Macalady J."/>
            <person name="Amend J."/>
        </authorList>
    </citation>
    <scope>NUCLEOTIDE SEQUENCE</scope>
    <source>
        <strain evidence="2">RS19-109</strain>
    </source>
</reference>
<name>A0A9X4MED9_9BACT</name>
<dbReference type="RefSeq" id="WP_307632038.1">
    <property type="nucleotide sequence ID" value="NZ_JAPHEH010000001.1"/>
</dbReference>
<feature type="domain" description="Nitroreductase" evidence="1">
    <location>
        <begin position="64"/>
        <end position="242"/>
    </location>
</feature>
<dbReference type="Gene3D" id="3.40.109.10">
    <property type="entry name" value="NADH Oxidase"/>
    <property type="match status" value="1"/>
</dbReference>
<dbReference type="GO" id="GO:0016491">
    <property type="term" value="F:oxidoreductase activity"/>
    <property type="evidence" value="ECO:0007669"/>
    <property type="project" value="InterPro"/>
</dbReference>
<proteinExistence type="predicted"/>
<dbReference type="PANTHER" id="PTHR43745">
    <property type="entry name" value="NITROREDUCTASE MJ1384-RELATED"/>
    <property type="match status" value="1"/>
</dbReference>
<dbReference type="NCBIfam" id="TIGR03605">
    <property type="entry name" value="antibiot_sagB"/>
    <property type="match status" value="1"/>
</dbReference>
<accession>A0A9X4MED9</accession>
<keyword evidence="3" id="KW-1185">Reference proteome</keyword>
<dbReference type="Proteomes" id="UP001154240">
    <property type="component" value="Unassembled WGS sequence"/>
</dbReference>
<dbReference type="AlphaFoldDB" id="A0A9X4MED9"/>
<dbReference type="InterPro" id="IPR052544">
    <property type="entry name" value="Bacteriocin_Proc_Enz"/>
</dbReference>
<reference evidence="2" key="2">
    <citation type="submission" date="2022-10" db="EMBL/GenBank/DDBJ databases">
        <authorList>
            <person name="Aronson H.S."/>
        </authorList>
    </citation>
    <scope>NUCLEOTIDE SEQUENCE</scope>
    <source>
        <strain evidence="2">RS19-109</strain>
    </source>
</reference>
<evidence type="ECO:0000313" key="3">
    <source>
        <dbReference type="Proteomes" id="UP001154240"/>
    </source>
</evidence>
<sequence>MPELRESLGYRYLQATKFDREERGGQLPPAIQRTERCKTYPKAEVVELPRVWPKEGADLLSILQHRRSVRSFAEADISLQELALLLWGSQGISGQAGSFLFRTAPSAGALYPIETYLAIQRVAGLAPGIYHFDVQGFRLERLAEMVPGPPLAEACLGQGFIAQAPVNVIWTAIFRRNMAKYGHRGLRYIMLDAGHICGNLLSTAGFLGLSGCPVAAFFDDEVNGLLGVDGQEESVVYLASIGRKG</sequence>
<dbReference type="InterPro" id="IPR000415">
    <property type="entry name" value="Nitroreductase-like"/>
</dbReference>
<evidence type="ECO:0000259" key="1">
    <source>
        <dbReference type="Pfam" id="PF00881"/>
    </source>
</evidence>
<protein>
    <submittedName>
        <fullName evidence="2">SagB/ThcOx family dehydrogenase</fullName>
    </submittedName>
</protein>
<dbReference type="InterPro" id="IPR029479">
    <property type="entry name" value="Nitroreductase"/>
</dbReference>
<dbReference type="InterPro" id="IPR020051">
    <property type="entry name" value="SagB-type_dehydrogenase"/>
</dbReference>
<organism evidence="2 3">
    <name type="scientific">Thiovibrio frasassiensis</name>
    <dbReference type="NCBI Taxonomy" id="2984131"/>
    <lineage>
        <taxon>Bacteria</taxon>
        <taxon>Pseudomonadati</taxon>
        <taxon>Thermodesulfobacteriota</taxon>
        <taxon>Desulfobulbia</taxon>
        <taxon>Desulfobulbales</taxon>
        <taxon>Thiovibrionaceae</taxon>
        <taxon>Thiovibrio</taxon>
    </lineage>
</organism>
<dbReference type="PANTHER" id="PTHR43745:SF2">
    <property type="entry name" value="NITROREDUCTASE MJ1384-RELATED"/>
    <property type="match status" value="1"/>
</dbReference>